<dbReference type="AlphaFoldDB" id="F0SZX2"/>
<dbReference type="KEGG" id="sgy:Sgly_0620"/>
<evidence type="ECO:0000259" key="5">
    <source>
        <dbReference type="Pfam" id="PF00460"/>
    </source>
</evidence>
<dbReference type="PANTHER" id="PTHR30435">
    <property type="entry name" value="FLAGELLAR PROTEIN"/>
    <property type="match status" value="1"/>
</dbReference>
<dbReference type="GO" id="GO:0009424">
    <property type="term" value="C:bacterial-type flagellum hook"/>
    <property type="evidence" value="ECO:0007669"/>
    <property type="project" value="TreeGrafter"/>
</dbReference>
<dbReference type="InterPro" id="IPR037925">
    <property type="entry name" value="FlgE/F/G-like"/>
</dbReference>
<dbReference type="Pfam" id="PF22692">
    <property type="entry name" value="LlgE_F_G_D1"/>
    <property type="match status" value="1"/>
</dbReference>
<comment type="subcellular location">
    <subcellularLocation>
        <location evidence="1 4">Bacterial flagellum basal body</location>
    </subcellularLocation>
</comment>
<dbReference type="PROSITE" id="PS00588">
    <property type="entry name" value="FLAGELLA_BB_ROD"/>
    <property type="match status" value="1"/>
</dbReference>
<dbReference type="PANTHER" id="PTHR30435:SF1">
    <property type="entry name" value="FLAGELLAR HOOK PROTEIN FLGE"/>
    <property type="match status" value="1"/>
</dbReference>
<dbReference type="SUPFAM" id="SSF117143">
    <property type="entry name" value="Flagellar hook protein flgE"/>
    <property type="match status" value="1"/>
</dbReference>
<dbReference type="InterPro" id="IPR019776">
    <property type="entry name" value="Flagellar_basal_body_rod_CS"/>
</dbReference>
<dbReference type="GO" id="GO:0005829">
    <property type="term" value="C:cytosol"/>
    <property type="evidence" value="ECO:0007669"/>
    <property type="project" value="TreeGrafter"/>
</dbReference>
<dbReference type="InterPro" id="IPR053967">
    <property type="entry name" value="LlgE_F_G-like_D1"/>
</dbReference>
<dbReference type="NCBIfam" id="TIGR03506">
    <property type="entry name" value="FlgEFG_subfam"/>
    <property type="match status" value="2"/>
</dbReference>
<sequence>MMRSLYSAISGLKNEQIAMDVIGNNIANVNTVGYKYSRTGFSTMLSQSMRGASAPDTADPSTYGGTDGIQIGLGSAIGSIDQIMTQGGSQSTGKNTDLMLQGEGFFMLQDSNGNVYLSRNGNFKTDGAGNLVDASTGFIVQGYENDGSDPWDTLANINLAIGRSDPEGGTNTLSSFEINSQGIIMGTFTDSDSTDGTTDPAYTVPLYQIAVATCNNPSGLTPVGNNYYQESPNSGEVKINVAGENGNRSISTGCLEMSNVNLSEQFTDMIVTQRGFQANSRVITVSDSMLQELVDLKRQ</sequence>
<evidence type="ECO:0000259" key="7">
    <source>
        <dbReference type="Pfam" id="PF22692"/>
    </source>
</evidence>
<feature type="domain" description="Flagellar basal-body/hook protein C-terminal" evidence="6">
    <location>
        <begin position="253"/>
        <end position="296"/>
    </location>
</feature>
<dbReference type="STRING" id="645991.Sgly_0620"/>
<evidence type="ECO:0000256" key="3">
    <source>
        <dbReference type="ARBA" id="ARBA00023143"/>
    </source>
</evidence>
<reference evidence="8 9" key="1">
    <citation type="journal article" date="2011" name="Stand. Genomic Sci.">
        <title>Complete genome sequence of Syntrophobotulus glycolicus type strain (FlGlyR).</title>
        <authorList>
            <person name="Han C."/>
            <person name="Mwirichia R."/>
            <person name="Chertkov O."/>
            <person name="Held B."/>
            <person name="Lapidus A."/>
            <person name="Nolan M."/>
            <person name="Lucas S."/>
            <person name="Hammon N."/>
            <person name="Deshpande S."/>
            <person name="Cheng J.F."/>
            <person name="Tapia R."/>
            <person name="Goodwin L."/>
            <person name="Pitluck S."/>
            <person name="Huntemann M."/>
            <person name="Liolios K."/>
            <person name="Ivanova N."/>
            <person name="Pagani I."/>
            <person name="Mavromatis K."/>
            <person name="Ovchinikova G."/>
            <person name="Pati A."/>
            <person name="Chen A."/>
            <person name="Palaniappan K."/>
            <person name="Land M."/>
            <person name="Hauser L."/>
            <person name="Brambilla E.M."/>
            <person name="Rohde M."/>
            <person name="Spring S."/>
            <person name="Sikorski J."/>
            <person name="Goker M."/>
            <person name="Woyke T."/>
            <person name="Bristow J."/>
            <person name="Eisen J.A."/>
            <person name="Markowitz V."/>
            <person name="Hugenholtz P."/>
            <person name="Kyrpides N.C."/>
            <person name="Klenk H.P."/>
            <person name="Detter J.C."/>
        </authorList>
    </citation>
    <scope>NUCLEOTIDE SEQUENCE [LARGE SCALE GENOMIC DNA]</scope>
    <source>
        <strain evidence="9">DSM 8271 / FlGlyR</strain>
    </source>
</reference>
<dbReference type="Pfam" id="PF00460">
    <property type="entry name" value="Flg_bb_rod"/>
    <property type="match status" value="1"/>
</dbReference>
<evidence type="ECO:0000256" key="2">
    <source>
        <dbReference type="ARBA" id="ARBA00009677"/>
    </source>
</evidence>
<organism evidence="8 9">
    <name type="scientific">Syntrophobotulus glycolicus (strain DSM 8271 / FlGlyR)</name>
    <dbReference type="NCBI Taxonomy" id="645991"/>
    <lineage>
        <taxon>Bacteria</taxon>
        <taxon>Bacillati</taxon>
        <taxon>Bacillota</taxon>
        <taxon>Clostridia</taxon>
        <taxon>Eubacteriales</taxon>
        <taxon>Desulfitobacteriaceae</taxon>
        <taxon>Syntrophobotulus</taxon>
    </lineage>
</organism>
<gene>
    <name evidence="8" type="ordered locus">Sgly_0620</name>
</gene>
<dbReference type="GO" id="GO:0071978">
    <property type="term" value="P:bacterial-type flagellum-dependent swarming motility"/>
    <property type="evidence" value="ECO:0007669"/>
    <property type="project" value="TreeGrafter"/>
</dbReference>
<dbReference type="Pfam" id="PF06429">
    <property type="entry name" value="Flg_bbr_C"/>
    <property type="match status" value="1"/>
</dbReference>
<keyword evidence="9" id="KW-1185">Reference proteome</keyword>
<dbReference type="InterPro" id="IPR020013">
    <property type="entry name" value="Flagellar_FlgE/F/G"/>
</dbReference>
<comment type="function">
    <text evidence="4">A flexible structure which links the flagellar filament to the drive apparatus in the basal body.</text>
</comment>
<dbReference type="EMBL" id="CP002547">
    <property type="protein sequence ID" value="ADY54983.1"/>
    <property type="molecule type" value="Genomic_DNA"/>
</dbReference>
<evidence type="ECO:0000256" key="4">
    <source>
        <dbReference type="RuleBase" id="RU362116"/>
    </source>
</evidence>
<dbReference type="GO" id="GO:0009425">
    <property type="term" value="C:bacterial-type flagellum basal body"/>
    <property type="evidence" value="ECO:0007669"/>
    <property type="project" value="UniProtKB-SubCell"/>
</dbReference>
<dbReference type="Proteomes" id="UP000007488">
    <property type="component" value="Chromosome"/>
</dbReference>
<evidence type="ECO:0000313" key="8">
    <source>
        <dbReference type="EMBL" id="ADY54983.1"/>
    </source>
</evidence>
<evidence type="ECO:0000313" key="9">
    <source>
        <dbReference type="Proteomes" id="UP000007488"/>
    </source>
</evidence>
<dbReference type="InterPro" id="IPR001444">
    <property type="entry name" value="Flag_bb_rod_N"/>
</dbReference>
<protein>
    <recommendedName>
        <fullName evidence="4">Flagellar hook protein FlgE</fullName>
    </recommendedName>
</protein>
<keyword evidence="3 4" id="KW-0975">Bacterial flagellum</keyword>
<dbReference type="OrthoDB" id="9804559at2"/>
<comment type="similarity">
    <text evidence="2 4">Belongs to the flagella basal body rod proteins family.</text>
</comment>
<reference evidence="9" key="2">
    <citation type="submission" date="2011-02" db="EMBL/GenBank/DDBJ databases">
        <title>The complete genome of Syntrophobotulus glycolicus DSM 8271.</title>
        <authorList>
            <person name="Lucas S."/>
            <person name="Copeland A."/>
            <person name="Lapidus A."/>
            <person name="Bruce D."/>
            <person name="Goodwin L."/>
            <person name="Pitluck S."/>
            <person name="Kyrpides N."/>
            <person name="Mavromatis K."/>
            <person name="Pagani I."/>
            <person name="Ivanova N."/>
            <person name="Mikhailova N."/>
            <person name="Chertkov O."/>
            <person name="Held B."/>
            <person name="Detter J.C."/>
            <person name="Tapia R."/>
            <person name="Han C."/>
            <person name="Land M."/>
            <person name="Hauser L."/>
            <person name="Markowitz V."/>
            <person name="Cheng J.-F."/>
            <person name="Hugenholtz P."/>
            <person name="Woyke T."/>
            <person name="Wu D."/>
            <person name="Spring S."/>
            <person name="Schroeder M."/>
            <person name="Brambilla E."/>
            <person name="Klenk H.-P."/>
            <person name="Eisen J.A."/>
        </authorList>
    </citation>
    <scope>NUCLEOTIDE SEQUENCE [LARGE SCALE GENOMIC DNA]</scope>
    <source>
        <strain evidence="9">DSM 8271 / FlGlyR</strain>
    </source>
</reference>
<feature type="domain" description="Flagellar hook protein FlgE/F/G-like D1" evidence="7">
    <location>
        <begin position="100"/>
        <end position="184"/>
    </location>
</feature>
<evidence type="ECO:0000256" key="1">
    <source>
        <dbReference type="ARBA" id="ARBA00004117"/>
    </source>
</evidence>
<dbReference type="HOGENOM" id="CLU_013687_0_1_9"/>
<name>F0SZX2_SYNGF</name>
<accession>F0SZX2</accession>
<evidence type="ECO:0000259" key="6">
    <source>
        <dbReference type="Pfam" id="PF06429"/>
    </source>
</evidence>
<dbReference type="InterPro" id="IPR010930">
    <property type="entry name" value="Flg_bb/hook_C_dom"/>
</dbReference>
<feature type="domain" description="Flagellar basal body rod protein N-terminal" evidence="5">
    <location>
        <begin position="5"/>
        <end position="35"/>
    </location>
</feature>
<dbReference type="eggNOG" id="COG4786">
    <property type="taxonomic scope" value="Bacteria"/>
</dbReference>
<dbReference type="RefSeq" id="WP_013623854.1">
    <property type="nucleotide sequence ID" value="NC_015172.1"/>
</dbReference>
<proteinExistence type="inferred from homology"/>